<dbReference type="RefSeq" id="WP_249299663.1">
    <property type="nucleotide sequence ID" value="NZ_JACRSP010000002.1"/>
</dbReference>
<dbReference type="InterPro" id="IPR035451">
    <property type="entry name" value="Ada-like_dom_sf"/>
</dbReference>
<dbReference type="GO" id="GO:0008168">
    <property type="term" value="F:methyltransferase activity"/>
    <property type="evidence" value="ECO:0007669"/>
    <property type="project" value="InterPro"/>
</dbReference>
<protein>
    <recommendedName>
        <fullName evidence="2">Ada DNA repair metal-binding domain-containing protein</fullName>
    </recommendedName>
</protein>
<dbReference type="GO" id="GO:0008270">
    <property type="term" value="F:zinc ion binding"/>
    <property type="evidence" value="ECO:0007669"/>
    <property type="project" value="InterPro"/>
</dbReference>
<dbReference type="EMBL" id="JACRSP010000002">
    <property type="protein sequence ID" value="MBC8535922.1"/>
    <property type="molecule type" value="Genomic_DNA"/>
</dbReference>
<keyword evidence="4" id="KW-1185">Reference proteome</keyword>
<dbReference type="GO" id="GO:0003677">
    <property type="term" value="F:DNA binding"/>
    <property type="evidence" value="ECO:0007669"/>
    <property type="project" value="InterPro"/>
</dbReference>
<sequence length="72" mass="8426">MTREEMVMACQRRDKRCVGKFYLAVKSTKIVCHPGCSSKVPLEKNMVFYDTLEAALADGYRPCKRCMKEMWR</sequence>
<proteinExistence type="predicted"/>
<comment type="caution">
    <text evidence="3">The sequence shown here is derived from an EMBL/GenBank/DDBJ whole genome shotgun (WGS) entry which is preliminary data.</text>
</comment>
<evidence type="ECO:0000313" key="4">
    <source>
        <dbReference type="Proteomes" id="UP000620366"/>
    </source>
</evidence>
<dbReference type="GO" id="GO:0006355">
    <property type="term" value="P:regulation of DNA-templated transcription"/>
    <property type="evidence" value="ECO:0007669"/>
    <property type="project" value="InterPro"/>
</dbReference>
<dbReference type="Gene3D" id="3.40.10.10">
    <property type="entry name" value="DNA Methylphosphotriester Repair Domain"/>
    <property type="match status" value="1"/>
</dbReference>
<dbReference type="GO" id="GO:0006281">
    <property type="term" value="P:DNA repair"/>
    <property type="evidence" value="ECO:0007669"/>
    <property type="project" value="InterPro"/>
</dbReference>
<accession>A0A926HQ33</accession>
<organism evidence="3 4">
    <name type="scientific">Feifania hominis</name>
    <dbReference type="NCBI Taxonomy" id="2763660"/>
    <lineage>
        <taxon>Bacteria</taxon>
        <taxon>Bacillati</taxon>
        <taxon>Bacillota</taxon>
        <taxon>Clostridia</taxon>
        <taxon>Eubacteriales</taxon>
        <taxon>Feifaniaceae</taxon>
        <taxon>Feifania</taxon>
    </lineage>
</organism>
<dbReference type="Pfam" id="PF02805">
    <property type="entry name" value="Ada_Zn_binding"/>
    <property type="match status" value="1"/>
</dbReference>
<name>A0A926HQ33_9FIRM</name>
<evidence type="ECO:0000256" key="1">
    <source>
        <dbReference type="ARBA" id="ARBA00023159"/>
    </source>
</evidence>
<dbReference type="InterPro" id="IPR004026">
    <property type="entry name" value="Ada_DNA_repair_Zn-bd"/>
</dbReference>
<reference evidence="3" key="1">
    <citation type="submission" date="2020-08" db="EMBL/GenBank/DDBJ databases">
        <title>Genome public.</title>
        <authorList>
            <person name="Liu C."/>
            <person name="Sun Q."/>
        </authorList>
    </citation>
    <scope>NUCLEOTIDE SEQUENCE</scope>
    <source>
        <strain evidence="3">BX7</strain>
    </source>
</reference>
<dbReference type="Proteomes" id="UP000620366">
    <property type="component" value="Unassembled WGS sequence"/>
</dbReference>
<feature type="domain" description="Ada DNA repair metal-binding" evidence="2">
    <location>
        <begin position="7"/>
        <end position="67"/>
    </location>
</feature>
<evidence type="ECO:0000259" key="2">
    <source>
        <dbReference type="Pfam" id="PF02805"/>
    </source>
</evidence>
<evidence type="ECO:0000313" key="3">
    <source>
        <dbReference type="EMBL" id="MBC8535922.1"/>
    </source>
</evidence>
<dbReference type="SUPFAM" id="SSF57884">
    <property type="entry name" value="Ada DNA repair protein, N-terminal domain (N-Ada 10)"/>
    <property type="match status" value="1"/>
</dbReference>
<gene>
    <name evidence="3" type="ORF">H8695_04350</name>
</gene>
<keyword evidence="1" id="KW-0010">Activator</keyword>
<dbReference type="AlphaFoldDB" id="A0A926HQ33"/>